<evidence type="ECO:0000256" key="1">
    <source>
        <dbReference type="SAM" id="Coils"/>
    </source>
</evidence>
<evidence type="ECO:0000313" key="3">
    <source>
        <dbReference type="EMBL" id="CAE0675504.1"/>
    </source>
</evidence>
<dbReference type="AlphaFoldDB" id="A0A7S3Z8S1"/>
<accession>A0A7S3Z8S1</accession>
<gene>
    <name evidence="3" type="ORF">LGLO00237_LOCUS27281</name>
</gene>
<feature type="compositionally biased region" description="Basic and acidic residues" evidence="2">
    <location>
        <begin position="245"/>
        <end position="254"/>
    </location>
</feature>
<feature type="coiled-coil region" evidence="1">
    <location>
        <begin position="180"/>
        <end position="207"/>
    </location>
</feature>
<evidence type="ECO:0000256" key="2">
    <source>
        <dbReference type="SAM" id="MobiDB-lite"/>
    </source>
</evidence>
<name>A0A7S3Z8S1_9EUKA</name>
<feature type="region of interest" description="Disordered" evidence="2">
    <location>
        <begin position="243"/>
        <end position="302"/>
    </location>
</feature>
<keyword evidence="1" id="KW-0175">Coiled coil</keyword>
<dbReference type="EMBL" id="HBIV01038420">
    <property type="protein sequence ID" value="CAE0675504.1"/>
    <property type="molecule type" value="Transcribed_RNA"/>
</dbReference>
<reference evidence="3" key="1">
    <citation type="submission" date="2021-01" db="EMBL/GenBank/DDBJ databases">
        <authorList>
            <person name="Corre E."/>
            <person name="Pelletier E."/>
            <person name="Niang G."/>
            <person name="Scheremetjew M."/>
            <person name="Finn R."/>
            <person name="Kale V."/>
            <person name="Holt S."/>
            <person name="Cochrane G."/>
            <person name="Meng A."/>
            <person name="Brown T."/>
            <person name="Cohen L."/>
        </authorList>
    </citation>
    <scope>NUCLEOTIDE SEQUENCE</scope>
    <source>
        <strain evidence="3">CCCM811</strain>
    </source>
</reference>
<proteinExistence type="predicted"/>
<feature type="compositionally biased region" description="Low complexity" evidence="2">
    <location>
        <begin position="284"/>
        <end position="295"/>
    </location>
</feature>
<sequence length="302" mass="33767">MDFLAWKDDFVSGGKRRWGVGNCWEYLENGQCMSMHVGAHPKIVLSRFGDEDGSLVTMSREVPEWRRVLMSHGFKPPAMANDSSAADSDEVVSGETLMGFGKHRGLKFSEVPTSYANWALGLTDPSGQMQEFVTYLKQQEADSSISSNIGGNSWANANRSVAWTASMLRRMLPSAGMMTILDAEEQKKQENLQLAETQEEEAQEAAQWALDEMFCSEYGFPHESYCDPGDAIDTCTCDEEQYESDQVHDEKEPDVSTDSPTYRSNTTVSATPAKSAKRRRRVLSPPTSSSWSKPSQNKRTRR</sequence>
<protein>
    <submittedName>
        <fullName evidence="3">Uncharacterized protein</fullName>
    </submittedName>
</protein>
<organism evidence="3">
    <name type="scientific">Lotharella globosa</name>
    <dbReference type="NCBI Taxonomy" id="91324"/>
    <lineage>
        <taxon>Eukaryota</taxon>
        <taxon>Sar</taxon>
        <taxon>Rhizaria</taxon>
        <taxon>Cercozoa</taxon>
        <taxon>Chlorarachniophyceae</taxon>
        <taxon>Lotharella</taxon>
    </lineage>
</organism>
<feature type="compositionally biased region" description="Polar residues" evidence="2">
    <location>
        <begin position="256"/>
        <end position="272"/>
    </location>
</feature>